<keyword evidence="1" id="KW-0812">Transmembrane</keyword>
<proteinExistence type="predicted"/>
<keyword evidence="1" id="KW-1133">Transmembrane helix</keyword>
<feature type="transmembrane region" description="Helical" evidence="1">
    <location>
        <begin position="149"/>
        <end position="170"/>
    </location>
</feature>
<dbReference type="InterPro" id="IPR058534">
    <property type="entry name" value="YjdF"/>
</dbReference>
<keyword evidence="3" id="KW-1185">Reference proteome</keyword>
<evidence type="ECO:0000313" key="3">
    <source>
        <dbReference type="Proteomes" id="UP000319852"/>
    </source>
</evidence>
<feature type="transmembrane region" description="Helical" evidence="1">
    <location>
        <begin position="17"/>
        <end position="42"/>
    </location>
</feature>
<dbReference type="AlphaFoldDB" id="A0A517MY65"/>
<keyword evidence="1" id="KW-0472">Membrane</keyword>
<evidence type="ECO:0000256" key="1">
    <source>
        <dbReference type="SAM" id="Phobius"/>
    </source>
</evidence>
<dbReference type="InterPro" id="IPR014509">
    <property type="entry name" value="YjdF-like"/>
</dbReference>
<dbReference type="OrthoDB" id="9786473at2"/>
<name>A0A517MY65_9BACT</name>
<dbReference type="Pfam" id="PF09997">
    <property type="entry name" value="DUF2238"/>
    <property type="match status" value="1"/>
</dbReference>
<dbReference type="KEGG" id="amob:HG15A2_31270"/>
<feature type="transmembrane region" description="Helical" evidence="1">
    <location>
        <begin position="99"/>
        <end position="119"/>
    </location>
</feature>
<dbReference type="Proteomes" id="UP000319852">
    <property type="component" value="Chromosome"/>
</dbReference>
<protein>
    <submittedName>
        <fullName evidence="2">Inner membrane protein YjdF</fullName>
    </submittedName>
</protein>
<dbReference type="PIRSF" id="PIRSF020606">
    <property type="entry name" value="UCP020606"/>
    <property type="match status" value="1"/>
</dbReference>
<gene>
    <name evidence="2" type="primary">yjdF</name>
    <name evidence="2" type="ORF">HG15A2_31270</name>
</gene>
<reference evidence="2 3" key="1">
    <citation type="submission" date="2019-02" db="EMBL/GenBank/DDBJ databases">
        <title>Deep-cultivation of Planctomycetes and their phenomic and genomic characterization uncovers novel biology.</title>
        <authorList>
            <person name="Wiegand S."/>
            <person name="Jogler M."/>
            <person name="Boedeker C."/>
            <person name="Pinto D."/>
            <person name="Vollmers J."/>
            <person name="Rivas-Marin E."/>
            <person name="Kohn T."/>
            <person name="Peeters S.H."/>
            <person name="Heuer A."/>
            <person name="Rast P."/>
            <person name="Oberbeckmann S."/>
            <person name="Bunk B."/>
            <person name="Jeske O."/>
            <person name="Meyerdierks A."/>
            <person name="Storesund J.E."/>
            <person name="Kallscheuer N."/>
            <person name="Luecker S."/>
            <person name="Lage O.M."/>
            <person name="Pohl T."/>
            <person name="Merkel B.J."/>
            <person name="Hornburger P."/>
            <person name="Mueller R.-W."/>
            <person name="Bruemmer F."/>
            <person name="Labrenz M."/>
            <person name="Spormann A.M."/>
            <person name="Op den Camp H."/>
            <person name="Overmann J."/>
            <person name="Amann R."/>
            <person name="Jetten M.S.M."/>
            <person name="Mascher T."/>
            <person name="Medema M.H."/>
            <person name="Devos D.P."/>
            <person name="Kaster A.-K."/>
            <person name="Ovreas L."/>
            <person name="Rohde M."/>
            <person name="Galperin M.Y."/>
            <person name="Jogler C."/>
        </authorList>
    </citation>
    <scope>NUCLEOTIDE SEQUENCE [LARGE SCALE GENOMIC DNA]</scope>
    <source>
        <strain evidence="2 3">HG15A2</strain>
    </source>
</reference>
<sequence>MPTVVGLLSLFLFSRTGYFSCTSATCIAVFLLMHIIGARWIYSYVPYDRWCDALFGRNLSNQFGWQRNHYDRLVHFAFGFLFTLPTAEAVKKLSGLNRWLALGAAFTVVAAVSAAYEILEWGLAVVAAPEFAERYNGQQGDYWDAQKDMALACLGSLLAVAGLSLARSILPTQRPLQAED</sequence>
<accession>A0A517MY65</accession>
<evidence type="ECO:0000313" key="2">
    <source>
        <dbReference type="EMBL" id="QDS99796.1"/>
    </source>
</evidence>
<organism evidence="2 3">
    <name type="scientific">Adhaeretor mobilis</name>
    <dbReference type="NCBI Taxonomy" id="1930276"/>
    <lineage>
        <taxon>Bacteria</taxon>
        <taxon>Pseudomonadati</taxon>
        <taxon>Planctomycetota</taxon>
        <taxon>Planctomycetia</taxon>
        <taxon>Pirellulales</taxon>
        <taxon>Lacipirellulaceae</taxon>
        <taxon>Adhaeretor</taxon>
    </lineage>
</organism>
<dbReference type="EMBL" id="CP036263">
    <property type="protein sequence ID" value="QDS99796.1"/>
    <property type="molecule type" value="Genomic_DNA"/>
</dbReference>